<name>A0A3B4W9Z9_SERLL</name>
<dbReference type="Proteomes" id="UP000261360">
    <property type="component" value="Unplaced"/>
</dbReference>
<organism evidence="2 3">
    <name type="scientific">Seriola lalandi dorsalis</name>
    <dbReference type="NCBI Taxonomy" id="1841481"/>
    <lineage>
        <taxon>Eukaryota</taxon>
        <taxon>Metazoa</taxon>
        <taxon>Chordata</taxon>
        <taxon>Craniata</taxon>
        <taxon>Vertebrata</taxon>
        <taxon>Euteleostomi</taxon>
        <taxon>Actinopterygii</taxon>
        <taxon>Neopterygii</taxon>
        <taxon>Teleostei</taxon>
        <taxon>Neoteleostei</taxon>
        <taxon>Acanthomorphata</taxon>
        <taxon>Carangaria</taxon>
        <taxon>Carangiformes</taxon>
        <taxon>Carangidae</taxon>
        <taxon>Seriola</taxon>
    </lineage>
</organism>
<reference evidence="2" key="1">
    <citation type="submission" date="2025-08" db="UniProtKB">
        <authorList>
            <consortium name="Ensembl"/>
        </authorList>
    </citation>
    <scope>IDENTIFICATION</scope>
</reference>
<protein>
    <recommendedName>
        <fullName evidence="4">L1 transposable element RRM domain-containing protein</fullName>
    </recommendedName>
</protein>
<dbReference type="InterPro" id="IPR042566">
    <property type="entry name" value="L1_C"/>
</dbReference>
<dbReference type="AlphaFoldDB" id="A0A3B4W9Z9"/>
<reference evidence="2" key="2">
    <citation type="submission" date="2025-09" db="UniProtKB">
        <authorList>
            <consortium name="Ensembl"/>
        </authorList>
    </citation>
    <scope>IDENTIFICATION</scope>
</reference>
<proteinExistence type="predicted"/>
<dbReference type="STRING" id="1841481.ENSSLDP00000000701"/>
<evidence type="ECO:0000313" key="2">
    <source>
        <dbReference type="Ensembl" id="ENSSLDP00000000701.1"/>
    </source>
</evidence>
<dbReference type="Gene3D" id="3.30.250.20">
    <property type="entry name" value="L1 transposable element, C-terminal domain"/>
    <property type="match status" value="1"/>
</dbReference>
<sequence>MFLSSLCSIEIKGVISAPVVHGEVVFSAHNLSLMMKCIRARVQVSRVASLGYINKCSTATALEASTTAANEKTVAASMMAEVLAEMKGMRKDMTERLDKIEDSLKGVKEQIRGCERRLDEAEQRVSNTEDNGARADRLLTYMIRKQRCLEAHCEDIENRSRRSNLRIYGVKEGAEGGENMLDFTARLLKVALKLPDNDDLAIERAHRSLAAKPINTNISRSIVVKFLHFQTKQRILYKGWNTKELQFEGSRITLDHDYSTALQRRRKEYGEIKRQLKERNIRFRSSYPAVLRVTLDGGEKSFNSAWEAADQLKHLGITAKLSEAELMEKELHRRGWTAPLRPGGERLTRALVRDIESLSN</sequence>
<evidence type="ECO:0000313" key="3">
    <source>
        <dbReference type="Proteomes" id="UP000261360"/>
    </source>
</evidence>
<dbReference type="InterPro" id="IPR004244">
    <property type="entry name" value="Transposase_22"/>
</dbReference>
<dbReference type="GeneTree" id="ENSGT00940000160789"/>
<keyword evidence="3" id="KW-1185">Reference proteome</keyword>
<dbReference type="PANTHER" id="PTHR11505">
    <property type="entry name" value="L1 TRANSPOSABLE ELEMENT-RELATED"/>
    <property type="match status" value="1"/>
</dbReference>
<feature type="coiled-coil region" evidence="1">
    <location>
        <begin position="83"/>
        <end position="138"/>
    </location>
</feature>
<evidence type="ECO:0000256" key="1">
    <source>
        <dbReference type="SAM" id="Coils"/>
    </source>
</evidence>
<dbReference type="SUPFAM" id="SSF57997">
    <property type="entry name" value="Tropomyosin"/>
    <property type="match status" value="1"/>
</dbReference>
<dbReference type="Ensembl" id="ENSSLDT00000000758.1">
    <property type="protein sequence ID" value="ENSSLDP00000000701.1"/>
    <property type="gene ID" value="ENSSLDG00000000641.1"/>
</dbReference>
<accession>A0A3B4W9Z9</accession>
<keyword evidence="1" id="KW-0175">Coiled coil</keyword>
<evidence type="ECO:0008006" key="4">
    <source>
        <dbReference type="Google" id="ProtNLM"/>
    </source>
</evidence>
<dbReference type="Gene3D" id="3.90.20.10">
    <property type="match status" value="1"/>
</dbReference>